<reference evidence="2" key="1">
    <citation type="submission" date="2013-04" db="EMBL/GenBank/DDBJ databases">
        <title>The Genome Sequence of Fonticula alba ATCC 38817.</title>
        <authorList>
            <consortium name="The Broad Institute Genomics Platform"/>
            <person name="Russ C."/>
            <person name="Cuomo C."/>
            <person name="Burger G."/>
            <person name="Gray M.W."/>
            <person name="Holland P.W.H."/>
            <person name="King N."/>
            <person name="Lang F.B.F."/>
            <person name="Roger A.J."/>
            <person name="Ruiz-Trillo I."/>
            <person name="Brown M."/>
            <person name="Walker B."/>
            <person name="Young S."/>
            <person name="Zeng Q."/>
            <person name="Gargeya S."/>
            <person name="Fitzgerald M."/>
            <person name="Haas B."/>
            <person name="Abouelleil A."/>
            <person name="Allen A.W."/>
            <person name="Alvarado L."/>
            <person name="Arachchi H.M."/>
            <person name="Berlin A.M."/>
            <person name="Chapman S.B."/>
            <person name="Gainer-Dewar J."/>
            <person name="Goldberg J."/>
            <person name="Griggs A."/>
            <person name="Gujja S."/>
            <person name="Hansen M."/>
            <person name="Howarth C."/>
            <person name="Imamovic A."/>
            <person name="Ireland A."/>
            <person name="Larimer J."/>
            <person name="McCowan C."/>
            <person name="Murphy C."/>
            <person name="Pearson M."/>
            <person name="Poon T.W."/>
            <person name="Priest M."/>
            <person name="Roberts A."/>
            <person name="Saif S."/>
            <person name="Shea T."/>
            <person name="Sisk P."/>
            <person name="Sykes S."/>
            <person name="Wortman J."/>
            <person name="Nusbaum C."/>
            <person name="Birren B."/>
        </authorList>
    </citation>
    <scope>NUCLEOTIDE SEQUENCE [LARGE SCALE GENOMIC DNA]</scope>
    <source>
        <strain evidence="2">ATCC 38817</strain>
    </source>
</reference>
<proteinExistence type="predicted"/>
<organism evidence="2">
    <name type="scientific">Fonticula alba</name>
    <name type="common">Slime mold</name>
    <dbReference type="NCBI Taxonomy" id="691883"/>
    <lineage>
        <taxon>Eukaryota</taxon>
        <taxon>Rotosphaerida</taxon>
        <taxon>Fonticulaceae</taxon>
        <taxon>Fonticula</taxon>
    </lineage>
</organism>
<feature type="compositionally biased region" description="Low complexity" evidence="1">
    <location>
        <begin position="1616"/>
        <end position="1639"/>
    </location>
</feature>
<feature type="compositionally biased region" description="Low complexity" evidence="1">
    <location>
        <begin position="1648"/>
        <end position="1657"/>
    </location>
</feature>
<keyword evidence="3" id="KW-1185">Reference proteome</keyword>
<feature type="compositionally biased region" description="Gly residues" evidence="1">
    <location>
        <begin position="1173"/>
        <end position="1200"/>
    </location>
</feature>
<feature type="region of interest" description="Disordered" evidence="1">
    <location>
        <begin position="1556"/>
        <end position="1790"/>
    </location>
</feature>
<evidence type="ECO:0000256" key="1">
    <source>
        <dbReference type="SAM" id="MobiDB-lite"/>
    </source>
</evidence>
<protein>
    <submittedName>
        <fullName evidence="2">Uncharacterized protein</fullName>
    </submittedName>
</protein>
<sequence>MDALRQPHHWAPASLPAGVVSYSSGSAPRGAGLARTPVGRGAHLRSRLTLGTRYPSPGLAPATVSPFFRPGPAGAPGLGPSPGPRSFSPLASQILPWDEAAPSAGAATGGGHDDDGHDVDGYDDDDDDDDFSRGSGNSLEPMALTGLQHALFPPDLGPLFVHQPQEAAFAGGDPLKQQQQQQRQWRAPAGLSADWPRPVAASHPGSGRLATASPGPGGLITLTAPCWEGSGQGRRSVVLGRPLCASVPLARSVCPVVSLAFSGCGAFLAAGLASGLVAVYDLGDWPGSPWPGLAPAEEHGRRPAAGPRSLADVARQPGLRQPVAYAQCEDPGAEITALALARLPACLSGPGRLLPRCEGCRQRHAGGPAARQPGPGAWPVWPDSPLVRPLAGGLSPGDPPGAGPGEPCRRVALAVCRGSAGAVSVFLVTPGGPAVRRPVATGQAAAPVVWAGFCPSPDAAAGLADDLPLSLPARQSADLPGLWPASGAGSHAGGGFSQLAEELYSFIGPLATVAGCPGSVAGDPVHFWNAAECLRSDLPQGPGVPDAGASGRGLPVVGASLGAEAAGPAAGEALTAAVVVNGGRRLLCLTAGGQVLSVAVPRRWAHFDRLRFGRGPGPSCVGFHLPWPGGAEEPAERRAASGAGLLAGLCLHVAASGSVVAVARGCTVLLADLPLLANWRQLDLAPLVPGAAPGEAPAGAGPGPGALLPRLLSGLAEAAVRLPRRAAAAAAPAAASTSAAAAAASAVVTFLEVTDAGGLSAMLTGRLVVEGVRLAGPSVATAAGPAGQHLVARAADRADAHFLHLADVHTPEGARLAVSTPVEAGFFPVDVVQEPRVLAAVPGPCPAGGWPLLAGADGAVRQLALPDPGAGWPWAAGWSAVVAGPEAAGAGGPGRLAPGQPVHVSLAAGRLAAVEWPDAASDRPPDGVTPLWRAWDRSVAEMTAGVRPASPLLGRLAGAAVDAARALAARQPGADGAAGRPGPGAAFGVTCLAQAAVPVAALSEVVPPGAAGPWSMAALAESLRELLVGPRSAGAEDVDDAGAVPLVLAGLRSGGLVLFSGDEQAVLFEQEDAHPRPVAACEIHVNDSRLIVASVDIDGRLRVQELRLARGAGAESLVAVPLSEAHAWSPFRSGGGLLGESAEIPSVLAELATELQAPGLGADDGDAEEDGGHGAGRAAGGGPGAGECPGSPRSGGGGPPAAGPPSQLGFAQEGHLLLLLLLVQGHVLVLATSPGGPGVRFVGRLVTGRPVRRFALAGAWCHTVSVCGLVRTFDLAGLGRVLGEVDRRRVRPDPGPGAALPGGQDAALTRGLLRALAAVRQMRLGSDRDGGAPPGGGPSAGRPSLAVADFRVYGTVALVALVSPCVEDQYYLEARCVCLATGRTLFSSLPRGPGAVRLPLFARRDAPVAISYVAGSRSVVLATGCAVVSFRLAGGPGAVARLEAGARASPSAGDWLACGDDRAAALASPWNTDFVRGRVRRGRLPRVGAGPAEGLSPLPAAPEAPSASTHASVQERLRGGRPQWASDLASPAAGLAAGSRVDSSAFLSPYSRLSQRRASAASQGPEPGAAPAWGQAPRGPPSSPPAPVWGGRAAELGPLPEPPARPSPHQHLGSVASPAWGRAAGPPASPAGAGAAVAERMPRPAPLPAEAAPARHPGSGWAPGAGSHSASPGVGESPPRIVLLPDSPDSAGRNRSPLTDSLLSRRLSPRLGASPPRVEGSDFGRALDPGRLAGAPGPGELARPADWTPCPGSGGLLGSPGPAGILGSPSPAGGQQLLAPGPGSLPAPGDLPAQRDLVLALLELNRSMTTLNQALGASPAFQGALASVHQHREAEPAAGRYGALPAGGPSYAAPASPGRGAVTFVRRKGPAFGGPATPEPSPLL</sequence>
<dbReference type="Proteomes" id="UP000030693">
    <property type="component" value="Unassembled WGS sequence"/>
</dbReference>
<feature type="compositionally biased region" description="Low complexity" evidence="1">
    <location>
        <begin position="1695"/>
        <end position="1717"/>
    </location>
</feature>
<feature type="region of interest" description="Disordered" evidence="1">
    <location>
        <begin position="1158"/>
        <end position="1207"/>
    </location>
</feature>
<feature type="compositionally biased region" description="Acidic residues" evidence="1">
    <location>
        <begin position="121"/>
        <end position="130"/>
    </location>
</feature>
<feature type="compositionally biased region" description="Pro residues" evidence="1">
    <location>
        <begin position="1578"/>
        <end position="1587"/>
    </location>
</feature>
<feature type="compositionally biased region" description="Low complexity" evidence="1">
    <location>
        <begin position="1485"/>
        <end position="1508"/>
    </location>
</feature>
<gene>
    <name evidence="2" type="ORF">H696_05962</name>
</gene>
<feature type="compositionally biased region" description="Basic and acidic residues" evidence="1">
    <location>
        <begin position="111"/>
        <end position="120"/>
    </location>
</feature>
<feature type="region of interest" description="Disordered" evidence="1">
    <location>
        <begin position="1485"/>
        <end position="1518"/>
    </location>
</feature>
<dbReference type="RefSeq" id="XP_009498004.1">
    <property type="nucleotide sequence ID" value="XM_009499729.1"/>
</dbReference>
<evidence type="ECO:0000313" key="2">
    <source>
        <dbReference type="EMBL" id="KCV67563.1"/>
    </source>
</evidence>
<accession>A0A058Z0X5</accession>
<feature type="region of interest" description="Disordered" evidence="1">
    <location>
        <begin position="49"/>
        <end position="140"/>
    </location>
</feature>
<name>A0A058Z0X5_FONAL</name>
<evidence type="ECO:0000313" key="3">
    <source>
        <dbReference type="Proteomes" id="UP000030693"/>
    </source>
</evidence>
<feature type="compositionally biased region" description="Low complexity" evidence="1">
    <location>
        <begin position="1759"/>
        <end position="1790"/>
    </location>
</feature>
<dbReference type="EMBL" id="KB932216">
    <property type="protein sequence ID" value="KCV67563.1"/>
    <property type="molecule type" value="Genomic_DNA"/>
</dbReference>
<dbReference type="GeneID" id="20530687"/>